<evidence type="ECO:0000256" key="1">
    <source>
        <dbReference type="SAM" id="MobiDB-lite"/>
    </source>
</evidence>
<name>A0AAE0LKK0_9CHLO</name>
<evidence type="ECO:0000313" key="3">
    <source>
        <dbReference type="Proteomes" id="UP001190700"/>
    </source>
</evidence>
<dbReference type="Proteomes" id="UP001190700">
    <property type="component" value="Unassembled WGS sequence"/>
</dbReference>
<dbReference type="EMBL" id="LGRX02000585">
    <property type="protein sequence ID" value="KAK3288139.1"/>
    <property type="molecule type" value="Genomic_DNA"/>
</dbReference>
<dbReference type="AlphaFoldDB" id="A0AAE0LKK0"/>
<evidence type="ECO:0000313" key="2">
    <source>
        <dbReference type="EMBL" id="KAK3288139.1"/>
    </source>
</evidence>
<organism evidence="2 3">
    <name type="scientific">Cymbomonas tetramitiformis</name>
    <dbReference type="NCBI Taxonomy" id="36881"/>
    <lineage>
        <taxon>Eukaryota</taxon>
        <taxon>Viridiplantae</taxon>
        <taxon>Chlorophyta</taxon>
        <taxon>Pyramimonadophyceae</taxon>
        <taxon>Pyramimonadales</taxon>
        <taxon>Pyramimonadaceae</taxon>
        <taxon>Cymbomonas</taxon>
    </lineage>
</organism>
<gene>
    <name evidence="2" type="ORF">CYMTET_4373</name>
</gene>
<protein>
    <submittedName>
        <fullName evidence="2">Uncharacterized protein</fullName>
    </submittedName>
</protein>
<proteinExistence type="predicted"/>
<accession>A0AAE0LKK0</accession>
<feature type="region of interest" description="Disordered" evidence="1">
    <location>
        <begin position="1"/>
        <end position="68"/>
    </location>
</feature>
<keyword evidence="3" id="KW-1185">Reference proteome</keyword>
<reference evidence="2 3" key="1">
    <citation type="journal article" date="2015" name="Genome Biol. Evol.">
        <title>Comparative Genomics of a Bacterivorous Green Alga Reveals Evolutionary Causalities and Consequences of Phago-Mixotrophic Mode of Nutrition.</title>
        <authorList>
            <person name="Burns J.A."/>
            <person name="Paasch A."/>
            <person name="Narechania A."/>
            <person name="Kim E."/>
        </authorList>
    </citation>
    <scope>NUCLEOTIDE SEQUENCE [LARGE SCALE GENOMIC DNA]</scope>
    <source>
        <strain evidence="2 3">PLY_AMNH</strain>
    </source>
</reference>
<feature type="compositionally biased region" description="Low complexity" evidence="1">
    <location>
        <begin position="20"/>
        <end position="29"/>
    </location>
</feature>
<sequence length="90" mass="9840">MSGSKKGDGSPVETKPALKSRSSFSSSPSTRNMQAPSEPEEPVTPSRMARRVSFSDQQGEQLEHVKEIPRRKGTLSKLFSSMCKKLGLDS</sequence>
<comment type="caution">
    <text evidence="2">The sequence shown here is derived from an EMBL/GenBank/DDBJ whole genome shotgun (WGS) entry which is preliminary data.</text>
</comment>